<dbReference type="AlphaFoldDB" id="A0A0V0IG75"/>
<name>A0A0V0IG75_SOLCH</name>
<dbReference type="EMBL" id="GEDG01007249">
    <property type="protein sequence ID" value="JAP31242.1"/>
    <property type="molecule type" value="Transcribed_RNA"/>
</dbReference>
<organism evidence="1">
    <name type="scientific">Solanum chacoense</name>
    <name type="common">Chaco potato</name>
    <dbReference type="NCBI Taxonomy" id="4108"/>
    <lineage>
        <taxon>Eukaryota</taxon>
        <taxon>Viridiplantae</taxon>
        <taxon>Streptophyta</taxon>
        <taxon>Embryophyta</taxon>
        <taxon>Tracheophyta</taxon>
        <taxon>Spermatophyta</taxon>
        <taxon>Magnoliopsida</taxon>
        <taxon>eudicotyledons</taxon>
        <taxon>Gunneridae</taxon>
        <taxon>Pentapetalae</taxon>
        <taxon>asterids</taxon>
        <taxon>lamiids</taxon>
        <taxon>Solanales</taxon>
        <taxon>Solanaceae</taxon>
        <taxon>Solanoideae</taxon>
        <taxon>Solaneae</taxon>
        <taxon>Solanum</taxon>
    </lineage>
</organism>
<proteinExistence type="predicted"/>
<reference evidence="1" key="1">
    <citation type="submission" date="2015-12" db="EMBL/GenBank/DDBJ databases">
        <title>Gene expression during late stages of embryo sac development: a critical building block for successful pollen-pistil interactions.</title>
        <authorList>
            <person name="Liu Y."/>
            <person name="Joly V."/>
            <person name="Sabar M."/>
            <person name="Matton D.P."/>
        </authorList>
    </citation>
    <scope>NUCLEOTIDE SEQUENCE</scope>
</reference>
<sequence length="79" mass="9038">MYSRSSTGVSLRSCDIPVSLGEPSYIPVALRCRGSCSDIFCNSRSFIDRVEKFFSIYYLLSCLQTMSIYVEYCLDFFLS</sequence>
<protein>
    <submittedName>
        <fullName evidence="1">Putative ovule protein</fullName>
    </submittedName>
</protein>
<accession>A0A0V0IG75</accession>
<evidence type="ECO:0000313" key="1">
    <source>
        <dbReference type="EMBL" id="JAP31242.1"/>
    </source>
</evidence>